<reference evidence="3 4" key="1">
    <citation type="submission" date="2022-12" db="EMBL/GenBank/DDBJ databases">
        <title>Chromosome-level genome of Tegillarca granosa.</title>
        <authorList>
            <person name="Kim J."/>
        </authorList>
    </citation>
    <scope>NUCLEOTIDE SEQUENCE [LARGE SCALE GENOMIC DNA]</scope>
    <source>
        <strain evidence="3">Teg-2019</strain>
        <tissue evidence="3">Adductor muscle</tissue>
    </source>
</reference>
<comment type="caution">
    <text evidence="3">The sequence shown here is derived from an EMBL/GenBank/DDBJ whole genome shotgun (WGS) entry which is preliminary data.</text>
</comment>
<proteinExistence type="predicted"/>
<feature type="compositionally biased region" description="Basic and acidic residues" evidence="2">
    <location>
        <begin position="203"/>
        <end position="212"/>
    </location>
</feature>
<dbReference type="Proteomes" id="UP001217089">
    <property type="component" value="Unassembled WGS sequence"/>
</dbReference>
<dbReference type="EMBL" id="JARBDR010000657">
    <property type="protein sequence ID" value="KAJ8308691.1"/>
    <property type="molecule type" value="Genomic_DNA"/>
</dbReference>
<evidence type="ECO:0000256" key="2">
    <source>
        <dbReference type="SAM" id="MobiDB-lite"/>
    </source>
</evidence>
<sequence>MYIHVYGVYVMFLCVSDQLRFVSHFYDDGKPNSYMTPISTDAREKDERDKEEVETKIHDMASKTEEMFNNVNLQATERLVDAKIKNDMMRKDIQKSRNQQMKSSSAKNRQILIEEVENEEREMILEEHEEDRKERHKEWLRKKDEELRRRLMKAYGSPIGSNGSKSRTMKPLMSSTPGSHHMKPFSHSTPRPKSNASSSENLSSRDHFGTESHDVSVQMTEYGLRRVMSFVLKSVITSFSSVKSLDFPEQTENFKLYKARTHAIVIYFSFLILHFYFF</sequence>
<keyword evidence="4" id="KW-1185">Reference proteome</keyword>
<evidence type="ECO:0000313" key="3">
    <source>
        <dbReference type="EMBL" id="KAJ8308691.1"/>
    </source>
</evidence>
<feature type="region of interest" description="Disordered" evidence="2">
    <location>
        <begin position="153"/>
        <end position="212"/>
    </location>
</feature>
<gene>
    <name evidence="3" type="ORF">KUTeg_013565</name>
</gene>
<name>A0ABQ9EU26_TEGGR</name>
<keyword evidence="1" id="KW-0175">Coiled coil</keyword>
<evidence type="ECO:0000256" key="1">
    <source>
        <dbReference type="SAM" id="Coils"/>
    </source>
</evidence>
<protein>
    <submittedName>
        <fullName evidence="3">Uncharacterized protein</fullName>
    </submittedName>
</protein>
<organism evidence="3 4">
    <name type="scientific">Tegillarca granosa</name>
    <name type="common">Malaysian cockle</name>
    <name type="synonym">Anadara granosa</name>
    <dbReference type="NCBI Taxonomy" id="220873"/>
    <lineage>
        <taxon>Eukaryota</taxon>
        <taxon>Metazoa</taxon>
        <taxon>Spiralia</taxon>
        <taxon>Lophotrochozoa</taxon>
        <taxon>Mollusca</taxon>
        <taxon>Bivalvia</taxon>
        <taxon>Autobranchia</taxon>
        <taxon>Pteriomorphia</taxon>
        <taxon>Arcoida</taxon>
        <taxon>Arcoidea</taxon>
        <taxon>Arcidae</taxon>
        <taxon>Tegillarca</taxon>
    </lineage>
</organism>
<feature type="coiled-coil region" evidence="1">
    <location>
        <begin position="43"/>
        <end position="129"/>
    </location>
</feature>
<accession>A0ABQ9EU26</accession>
<evidence type="ECO:0000313" key="4">
    <source>
        <dbReference type="Proteomes" id="UP001217089"/>
    </source>
</evidence>